<reference evidence="1 2" key="1">
    <citation type="submission" date="2023-11" db="EMBL/GenBank/DDBJ databases">
        <title>Winogradskyella pelagius sp. nov., isolated from coastal sediment.</title>
        <authorList>
            <person name="Li F."/>
        </authorList>
    </citation>
    <scope>NUCLEOTIDE SEQUENCE [LARGE SCALE GENOMIC DNA]</scope>
    <source>
        <strain evidence="1 2">KCTC 23502</strain>
    </source>
</reference>
<proteinExistence type="predicted"/>
<accession>A0ABU5ERH1</accession>
<evidence type="ECO:0000313" key="2">
    <source>
        <dbReference type="Proteomes" id="UP001285855"/>
    </source>
</evidence>
<sequence length="205" mass="24101">MRKIILHIIYLSCFIVVGQSTKDDYDIFSKTIDFGVASFDTDIEFYNFGDSRMKPFKTVVVMEKLDFEFKKDHLMLKDMKSVKNKDFIDSVPDLDSTFTDHPKINIDSLNIKSLEVHSLSNKSFKELLDNSTNSYGRRWRKINRKFKHSLAIGLSKIKYSGNYASLYYWVDCGKFGYCKNEYIIVFEKVDEEWTILENITLWISP</sequence>
<gene>
    <name evidence="1" type="ORF">SNF14_08940</name>
</gene>
<protein>
    <submittedName>
        <fullName evidence="1">Uncharacterized protein</fullName>
    </submittedName>
</protein>
<keyword evidence="2" id="KW-1185">Reference proteome</keyword>
<comment type="caution">
    <text evidence="1">The sequence shown here is derived from an EMBL/GenBank/DDBJ whole genome shotgun (WGS) entry which is preliminary data.</text>
</comment>
<evidence type="ECO:0000313" key="1">
    <source>
        <dbReference type="EMBL" id="MDY2587461.1"/>
    </source>
</evidence>
<dbReference type="EMBL" id="JAXDAE010000008">
    <property type="protein sequence ID" value="MDY2587461.1"/>
    <property type="molecule type" value="Genomic_DNA"/>
</dbReference>
<dbReference type="RefSeq" id="WP_320555829.1">
    <property type="nucleotide sequence ID" value="NZ_JAXDAE010000008.1"/>
</dbReference>
<name>A0ABU5ERH1_9FLAO</name>
<dbReference type="Proteomes" id="UP001285855">
    <property type="component" value="Unassembled WGS sequence"/>
</dbReference>
<organism evidence="1 2">
    <name type="scientific">Winogradskyella aquimaris</name>
    <dbReference type="NCBI Taxonomy" id="864074"/>
    <lineage>
        <taxon>Bacteria</taxon>
        <taxon>Pseudomonadati</taxon>
        <taxon>Bacteroidota</taxon>
        <taxon>Flavobacteriia</taxon>
        <taxon>Flavobacteriales</taxon>
        <taxon>Flavobacteriaceae</taxon>
        <taxon>Winogradskyella</taxon>
    </lineage>
</organism>